<sequence length="742" mass="79131">MTGRRLRVVVCGTTFGQFYLAAIAALPEEFELAGILARGGERSVECARRHGVPLYAEVAQLPDDIDLACVVVRSGVMGGSGSDLAQALMARGIHVVQEQPVHHDDLAACLRTARRHGVRYRLGDLYVRLPAVRWFAAAARALLNRQHAVYVDAACSMQVAFPLVHLLGDALGGVRPWRLDPAGGQDAPFTVLAGEVSGVPLTLRVHNQVDPADPDNHIHLLHRVTIGTDGGALTLTDTHGPVTWIPRLHIPDAVKHRFDMTGPGTGHLGEPSTVVLGPAQPPAYRRILGELWPAAIGADLLAQRAAILGLPGAERPEQYHLALCRLWQDVTAAAGYPSLRPAQTHRPLPVAELIAAVADIEDETVAGSDNAGDPIDAAAQAAERTAHGITAEGTRTFVERLDEAVLSSVALAFQRCGLLEPSGPGRPAAEILAAARTAPQHHALVERWLGILAEHGLARRESERFLAAGPIEETAVARSWELAADAWTGGLGSAAFIDYLRANAEHLPELMSGEQHPALLLFPEGRTDLADAVYRETATARYLNAAVAEAVRRIAEAAPRPLRILEVGAGTGATTDAVLAQLTEADYLFTDLSQFFLAPARERFAGRPGLRFAVFDIDRPAAAQGLAPDSFDVVIAAGVLNNACDADATVRELVKLLAPGGRLLITEPTREHLEILASQAFMMTPPQDARRESGTTFLSRAQWSDVLTGAGLGDVRTLPAEDHPLAPLGQRLFAARKEGGPC</sequence>
<reference evidence="4 5" key="1">
    <citation type="submission" date="2022-06" db="EMBL/GenBank/DDBJ databases">
        <title>Sequencing the genomes of 1000 actinobacteria strains.</title>
        <authorList>
            <person name="Klenk H.-P."/>
        </authorList>
    </citation>
    <scope>NUCLEOTIDE SEQUENCE [LARGE SCALE GENOMIC DNA]</scope>
    <source>
        <strain evidence="4 5">DSM 41656</strain>
    </source>
</reference>
<dbReference type="Pfam" id="PF01408">
    <property type="entry name" value="GFO_IDH_MocA"/>
    <property type="match status" value="1"/>
</dbReference>
<dbReference type="InterPro" id="IPR013217">
    <property type="entry name" value="Methyltransf_12"/>
</dbReference>
<dbReference type="NCBIfam" id="TIGR01761">
    <property type="entry name" value="thiaz-red"/>
    <property type="match status" value="1"/>
</dbReference>
<dbReference type="InterPro" id="IPR036291">
    <property type="entry name" value="NAD(P)-bd_dom_sf"/>
</dbReference>
<dbReference type="EMBL" id="JAMZDX010000002">
    <property type="protein sequence ID" value="MCP2309468.1"/>
    <property type="molecule type" value="Genomic_DNA"/>
</dbReference>
<evidence type="ECO:0000313" key="4">
    <source>
        <dbReference type="EMBL" id="MCP2309468.1"/>
    </source>
</evidence>
<dbReference type="PANTHER" id="PTHR42912">
    <property type="entry name" value="METHYLTRANSFERASE"/>
    <property type="match status" value="1"/>
</dbReference>
<comment type="caution">
    <text evidence="4">The sequence shown here is derived from an EMBL/GenBank/DDBJ whole genome shotgun (WGS) entry which is preliminary data.</text>
</comment>
<keyword evidence="5" id="KW-1185">Reference proteome</keyword>
<dbReference type="Gene3D" id="3.40.50.150">
    <property type="entry name" value="Vaccinia Virus protein VP39"/>
    <property type="match status" value="1"/>
</dbReference>
<dbReference type="InterPro" id="IPR048655">
    <property type="entry name" value="Irp3-like_C"/>
</dbReference>
<dbReference type="Gene3D" id="3.30.360.10">
    <property type="entry name" value="Dihydrodipicolinate Reductase, domain 2"/>
    <property type="match status" value="1"/>
</dbReference>
<dbReference type="SUPFAM" id="SSF53335">
    <property type="entry name" value="S-adenosyl-L-methionine-dependent methyltransferases"/>
    <property type="match status" value="1"/>
</dbReference>
<feature type="domain" description="Methyltransferase type 12" evidence="2">
    <location>
        <begin position="565"/>
        <end position="663"/>
    </location>
</feature>
<dbReference type="InterPro" id="IPR029063">
    <property type="entry name" value="SAM-dependent_MTases_sf"/>
</dbReference>
<dbReference type="InterPro" id="IPR010091">
    <property type="entry name" value="Thiazolinyl_imide_reductase"/>
</dbReference>
<feature type="domain" description="Thiazolinyl imine reductase-like C-terminal" evidence="3">
    <location>
        <begin position="147"/>
        <end position="244"/>
    </location>
</feature>
<proteinExistence type="predicted"/>
<dbReference type="Proteomes" id="UP001206483">
    <property type="component" value="Unassembled WGS sequence"/>
</dbReference>
<protein>
    <submittedName>
        <fullName evidence="4">Thiazolinyl imide reductase</fullName>
    </submittedName>
</protein>
<organism evidence="4 5">
    <name type="scientific">Kitasatospora paracochleata</name>
    <dbReference type="NCBI Taxonomy" id="58354"/>
    <lineage>
        <taxon>Bacteria</taxon>
        <taxon>Bacillati</taxon>
        <taxon>Actinomycetota</taxon>
        <taxon>Actinomycetes</taxon>
        <taxon>Kitasatosporales</taxon>
        <taxon>Streptomycetaceae</taxon>
        <taxon>Kitasatospora</taxon>
    </lineage>
</organism>
<evidence type="ECO:0000259" key="1">
    <source>
        <dbReference type="Pfam" id="PF01408"/>
    </source>
</evidence>
<dbReference type="InterPro" id="IPR050508">
    <property type="entry name" value="Methyltransf_Superfamily"/>
</dbReference>
<accession>A0ABT1IWE5</accession>
<dbReference type="Gene3D" id="3.40.50.720">
    <property type="entry name" value="NAD(P)-binding Rossmann-like Domain"/>
    <property type="match status" value="1"/>
</dbReference>
<dbReference type="SUPFAM" id="SSF51735">
    <property type="entry name" value="NAD(P)-binding Rossmann-fold domains"/>
    <property type="match status" value="1"/>
</dbReference>
<dbReference type="InterPro" id="IPR000683">
    <property type="entry name" value="Gfo/Idh/MocA-like_OxRdtase_N"/>
</dbReference>
<name>A0ABT1IWE5_9ACTN</name>
<dbReference type="Pfam" id="PF08242">
    <property type="entry name" value="Methyltransf_12"/>
    <property type="match status" value="1"/>
</dbReference>
<evidence type="ECO:0000259" key="3">
    <source>
        <dbReference type="Pfam" id="PF21390"/>
    </source>
</evidence>
<dbReference type="RefSeq" id="WP_253796529.1">
    <property type="nucleotide sequence ID" value="NZ_BAAAUB010000025.1"/>
</dbReference>
<evidence type="ECO:0000313" key="5">
    <source>
        <dbReference type="Proteomes" id="UP001206483"/>
    </source>
</evidence>
<dbReference type="CDD" id="cd02440">
    <property type="entry name" value="AdoMet_MTases"/>
    <property type="match status" value="1"/>
</dbReference>
<dbReference type="Pfam" id="PF21390">
    <property type="entry name" value="Irp3-like_C"/>
    <property type="match status" value="1"/>
</dbReference>
<evidence type="ECO:0000259" key="2">
    <source>
        <dbReference type="Pfam" id="PF08242"/>
    </source>
</evidence>
<feature type="domain" description="Gfo/Idh/MocA-like oxidoreductase N-terminal" evidence="1">
    <location>
        <begin position="6"/>
        <end position="122"/>
    </location>
</feature>
<gene>
    <name evidence="4" type="ORF">FHR36_002592</name>
</gene>